<dbReference type="Gene3D" id="3.40.50.300">
    <property type="entry name" value="P-loop containing nucleotide triphosphate hydrolases"/>
    <property type="match status" value="1"/>
</dbReference>
<evidence type="ECO:0000313" key="4">
    <source>
        <dbReference type="EMBL" id="APZ41702.1"/>
    </source>
</evidence>
<dbReference type="EMBL" id="CP019434">
    <property type="protein sequence ID" value="APZ41702.1"/>
    <property type="molecule type" value="Genomic_DNA"/>
</dbReference>
<dbReference type="Pfam" id="PF00005">
    <property type="entry name" value="ABC_tran"/>
    <property type="match status" value="1"/>
</dbReference>
<accession>A0A1P8UCX1</accession>
<dbReference type="PROSITE" id="PS00211">
    <property type="entry name" value="ABC_TRANSPORTER_1"/>
    <property type="match status" value="1"/>
</dbReference>
<organism evidence="4 5">
    <name type="scientific">Acidihalobacter ferrooxydans</name>
    <dbReference type="NCBI Taxonomy" id="1765967"/>
    <lineage>
        <taxon>Bacteria</taxon>
        <taxon>Pseudomonadati</taxon>
        <taxon>Pseudomonadota</taxon>
        <taxon>Gammaproteobacteria</taxon>
        <taxon>Chromatiales</taxon>
        <taxon>Ectothiorhodospiraceae</taxon>
        <taxon>Acidihalobacter</taxon>
    </lineage>
</organism>
<keyword evidence="5" id="KW-1185">Reference proteome</keyword>
<dbReference type="KEGG" id="afy:BW247_00110"/>
<dbReference type="InterPro" id="IPR027417">
    <property type="entry name" value="P-loop_NTPase"/>
</dbReference>
<sequence>MNKRLERLGFAVSNTAKPLLVLSGITKRFGAVEALRNVDLDVRAGEVVALLGDNGAGKSTLIKIVSGAHPPSGGSMLFDGKAVRQFDPRHAREIGIETIYQDLALAENLNVGANIFLGRELRQHRLGLPMLDRARMREEATQALEQLDIHIPDLNQPVGELSGGQRQAVAVARAVYWHAKLVIMDEPTAAVGVGEHEAILQLIARLAEHGVAVILITHTMADVWRVADRIVVLTRGAKALEGTPTGLGEDAVVRSMLFGRQQA</sequence>
<evidence type="ECO:0000259" key="3">
    <source>
        <dbReference type="PROSITE" id="PS50893"/>
    </source>
</evidence>
<dbReference type="InterPro" id="IPR003593">
    <property type="entry name" value="AAA+_ATPase"/>
</dbReference>
<reference evidence="4 5" key="1">
    <citation type="submission" date="2017-01" db="EMBL/GenBank/DDBJ databases">
        <title>Draft sequence of Acidihalobacter ferrooxidans strain DSM 14175 (strain V8).</title>
        <authorList>
            <person name="Khaleque H.N."/>
            <person name="Ramsay J.P."/>
            <person name="Murphy R.J.T."/>
            <person name="Kaksonen A.H."/>
            <person name="Boxall N.J."/>
            <person name="Watkin E.L.J."/>
        </authorList>
    </citation>
    <scope>NUCLEOTIDE SEQUENCE [LARGE SCALE GENOMIC DNA]</scope>
    <source>
        <strain evidence="4 5">V8</strain>
    </source>
</reference>
<protein>
    <submittedName>
        <fullName evidence="4">ABC transporter ATP-binding protein</fullName>
    </submittedName>
</protein>
<dbReference type="STRING" id="1765967.BW247_00110"/>
<feature type="domain" description="ABC transporter" evidence="3">
    <location>
        <begin position="20"/>
        <end position="260"/>
    </location>
</feature>
<dbReference type="InterPro" id="IPR017871">
    <property type="entry name" value="ABC_transporter-like_CS"/>
</dbReference>
<proteinExistence type="predicted"/>
<dbReference type="CDD" id="cd03216">
    <property type="entry name" value="ABC_Carb_Monos_I"/>
    <property type="match status" value="1"/>
</dbReference>
<keyword evidence="2 4" id="KW-0067">ATP-binding</keyword>
<dbReference type="PANTHER" id="PTHR43790">
    <property type="entry name" value="CARBOHYDRATE TRANSPORT ATP-BINDING PROTEIN MG119-RELATED"/>
    <property type="match status" value="1"/>
</dbReference>
<dbReference type="SMART" id="SM00382">
    <property type="entry name" value="AAA"/>
    <property type="match status" value="1"/>
</dbReference>
<evidence type="ECO:0000313" key="5">
    <source>
        <dbReference type="Proteomes" id="UP000243807"/>
    </source>
</evidence>
<dbReference type="InterPro" id="IPR050107">
    <property type="entry name" value="ABC_carbohydrate_import_ATPase"/>
</dbReference>
<gene>
    <name evidence="4" type="ORF">BW247_00110</name>
</gene>
<dbReference type="InterPro" id="IPR003439">
    <property type="entry name" value="ABC_transporter-like_ATP-bd"/>
</dbReference>
<evidence type="ECO:0000256" key="1">
    <source>
        <dbReference type="ARBA" id="ARBA00022741"/>
    </source>
</evidence>
<keyword evidence="1" id="KW-0547">Nucleotide-binding</keyword>
<evidence type="ECO:0000256" key="2">
    <source>
        <dbReference type="ARBA" id="ARBA00022840"/>
    </source>
</evidence>
<dbReference type="AlphaFoldDB" id="A0A1P8UCX1"/>
<dbReference type="SUPFAM" id="SSF52540">
    <property type="entry name" value="P-loop containing nucleoside triphosphate hydrolases"/>
    <property type="match status" value="1"/>
</dbReference>
<dbReference type="Proteomes" id="UP000243807">
    <property type="component" value="Chromosome"/>
</dbReference>
<dbReference type="GO" id="GO:0005524">
    <property type="term" value="F:ATP binding"/>
    <property type="evidence" value="ECO:0007669"/>
    <property type="project" value="UniProtKB-KW"/>
</dbReference>
<dbReference type="PROSITE" id="PS50893">
    <property type="entry name" value="ABC_TRANSPORTER_2"/>
    <property type="match status" value="1"/>
</dbReference>
<name>A0A1P8UCX1_9GAMM</name>
<dbReference type="OrthoDB" id="9776369at2"/>
<dbReference type="GO" id="GO:0016887">
    <property type="term" value="F:ATP hydrolysis activity"/>
    <property type="evidence" value="ECO:0007669"/>
    <property type="project" value="InterPro"/>
</dbReference>
<dbReference type="PANTHER" id="PTHR43790:SF8">
    <property type="entry name" value="SUGAR ABC TRANSPORTER ATP-BINDING PROTEIN"/>
    <property type="match status" value="1"/>
</dbReference>